<dbReference type="OrthoDB" id="4133832at2759"/>
<dbReference type="EMBL" id="ML996116">
    <property type="protein sequence ID" value="KAF2737382.1"/>
    <property type="molecule type" value="Genomic_DNA"/>
</dbReference>
<organism evidence="2 3">
    <name type="scientific">Polyplosphaeria fusca</name>
    <dbReference type="NCBI Taxonomy" id="682080"/>
    <lineage>
        <taxon>Eukaryota</taxon>
        <taxon>Fungi</taxon>
        <taxon>Dikarya</taxon>
        <taxon>Ascomycota</taxon>
        <taxon>Pezizomycotina</taxon>
        <taxon>Dothideomycetes</taxon>
        <taxon>Pleosporomycetidae</taxon>
        <taxon>Pleosporales</taxon>
        <taxon>Tetraplosphaeriaceae</taxon>
        <taxon>Polyplosphaeria</taxon>
    </lineage>
</organism>
<evidence type="ECO:0000313" key="2">
    <source>
        <dbReference type="EMBL" id="KAF2737382.1"/>
    </source>
</evidence>
<evidence type="ECO:0000256" key="1">
    <source>
        <dbReference type="SAM" id="MobiDB-lite"/>
    </source>
</evidence>
<accession>A0A9P4V2G7</accession>
<name>A0A9P4V2G7_9PLEO</name>
<evidence type="ECO:0000313" key="3">
    <source>
        <dbReference type="Proteomes" id="UP000799444"/>
    </source>
</evidence>
<dbReference type="AlphaFoldDB" id="A0A9P4V2G7"/>
<proteinExistence type="predicted"/>
<reference evidence="2" key="1">
    <citation type="journal article" date="2020" name="Stud. Mycol.">
        <title>101 Dothideomycetes genomes: a test case for predicting lifestyles and emergence of pathogens.</title>
        <authorList>
            <person name="Haridas S."/>
            <person name="Albert R."/>
            <person name="Binder M."/>
            <person name="Bloem J."/>
            <person name="Labutti K."/>
            <person name="Salamov A."/>
            <person name="Andreopoulos B."/>
            <person name="Baker S."/>
            <person name="Barry K."/>
            <person name="Bills G."/>
            <person name="Bluhm B."/>
            <person name="Cannon C."/>
            <person name="Castanera R."/>
            <person name="Culley D."/>
            <person name="Daum C."/>
            <person name="Ezra D."/>
            <person name="Gonzalez J."/>
            <person name="Henrissat B."/>
            <person name="Kuo A."/>
            <person name="Liang C."/>
            <person name="Lipzen A."/>
            <person name="Lutzoni F."/>
            <person name="Magnuson J."/>
            <person name="Mondo S."/>
            <person name="Nolan M."/>
            <person name="Ohm R."/>
            <person name="Pangilinan J."/>
            <person name="Park H.-J."/>
            <person name="Ramirez L."/>
            <person name="Alfaro M."/>
            <person name="Sun H."/>
            <person name="Tritt A."/>
            <person name="Yoshinaga Y."/>
            <person name="Zwiers L.-H."/>
            <person name="Turgeon B."/>
            <person name="Goodwin S."/>
            <person name="Spatafora J."/>
            <person name="Crous P."/>
            <person name="Grigoriev I."/>
        </authorList>
    </citation>
    <scope>NUCLEOTIDE SEQUENCE</scope>
    <source>
        <strain evidence="2">CBS 125425</strain>
    </source>
</reference>
<sequence length="74" mass="8387">MEVSDSESSTPPNESTQGYKPQPSSRLLSLPGELRNHIYDFAVEDEPIPIYLPKDLHRQPDFCMGPSFPIQRLS</sequence>
<comment type="caution">
    <text evidence="2">The sequence shown here is derived from an EMBL/GenBank/DDBJ whole genome shotgun (WGS) entry which is preliminary data.</text>
</comment>
<gene>
    <name evidence="2" type="ORF">EJ04DRAFT_561549</name>
</gene>
<feature type="region of interest" description="Disordered" evidence="1">
    <location>
        <begin position="1"/>
        <end position="27"/>
    </location>
</feature>
<protein>
    <submittedName>
        <fullName evidence="2">Uncharacterized protein</fullName>
    </submittedName>
</protein>
<dbReference type="Proteomes" id="UP000799444">
    <property type="component" value="Unassembled WGS sequence"/>
</dbReference>
<keyword evidence="3" id="KW-1185">Reference proteome</keyword>